<feature type="domain" description="Methyltransferase type 11" evidence="1">
    <location>
        <begin position="37"/>
        <end position="121"/>
    </location>
</feature>
<dbReference type="InterPro" id="IPR029063">
    <property type="entry name" value="SAM-dependent_MTases_sf"/>
</dbReference>
<dbReference type="AlphaFoldDB" id="X1QW70"/>
<proteinExistence type="predicted"/>
<evidence type="ECO:0000313" key="2">
    <source>
        <dbReference type="EMBL" id="GAI55140.1"/>
    </source>
</evidence>
<protein>
    <recommendedName>
        <fullName evidence="1">Methyltransferase type 11 domain-containing protein</fullName>
    </recommendedName>
</protein>
<gene>
    <name evidence="2" type="ORF">S06H3_60169</name>
</gene>
<feature type="non-terminal residue" evidence="2">
    <location>
        <position position="126"/>
    </location>
</feature>
<dbReference type="EMBL" id="BARV01039210">
    <property type="protein sequence ID" value="GAI55140.1"/>
    <property type="molecule type" value="Genomic_DNA"/>
</dbReference>
<name>X1QW70_9ZZZZ</name>
<comment type="caution">
    <text evidence="2">The sequence shown here is derived from an EMBL/GenBank/DDBJ whole genome shotgun (WGS) entry which is preliminary data.</text>
</comment>
<sequence length="126" mass="14467">MNIGQVKEILGEEFGRVIDFLSSVVVKLELSKNSKVLDVGTGRAHMAITLALHGYKVITGEPEWVYWADWRISAKKVSVEEMITYKPFNAENLPFEDASFDAVFLYATFHHIDNKERVFQQLLLYI</sequence>
<dbReference type="Gene3D" id="3.40.50.150">
    <property type="entry name" value="Vaccinia Virus protein VP39"/>
    <property type="match status" value="1"/>
</dbReference>
<evidence type="ECO:0000259" key="1">
    <source>
        <dbReference type="Pfam" id="PF08241"/>
    </source>
</evidence>
<dbReference type="Pfam" id="PF08241">
    <property type="entry name" value="Methyltransf_11"/>
    <property type="match status" value="1"/>
</dbReference>
<reference evidence="2" key="1">
    <citation type="journal article" date="2014" name="Front. Microbiol.">
        <title>High frequency of phylogenetically diverse reductive dehalogenase-homologous genes in deep subseafloor sedimentary metagenomes.</title>
        <authorList>
            <person name="Kawai M."/>
            <person name="Futagami T."/>
            <person name="Toyoda A."/>
            <person name="Takaki Y."/>
            <person name="Nishi S."/>
            <person name="Hori S."/>
            <person name="Arai W."/>
            <person name="Tsubouchi T."/>
            <person name="Morono Y."/>
            <person name="Uchiyama I."/>
            <person name="Ito T."/>
            <person name="Fujiyama A."/>
            <person name="Inagaki F."/>
            <person name="Takami H."/>
        </authorList>
    </citation>
    <scope>NUCLEOTIDE SEQUENCE</scope>
    <source>
        <strain evidence="2">Expedition CK06-06</strain>
    </source>
</reference>
<organism evidence="2">
    <name type="scientific">marine sediment metagenome</name>
    <dbReference type="NCBI Taxonomy" id="412755"/>
    <lineage>
        <taxon>unclassified sequences</taxon>
        <taxon>metagenomes</taxon>
        <taxon>ecological metagenomes</taxon>
    </lineage>
</organism>
<dbReference type="SUPFAM" id="SSF53335">
    <property type="entry name" value="S-adenosyl-L-methionine-dependent methyltransferases"/>
    <property type="match status" value="1"/>
</dbReference>
<accession>X1QW70</accession>
<dbReference type="GO" id="GO:0008757">
    <property type="term" value="F:S-adenosylmethionine-dependent methyltransferase activity"/>
    <property type="evidence" value="ECO:0007669"/>
    <property type="project" value="InterPro"/>
</dbReference>
<dbReference type="InterPro" id="IPR013216">
    <property type="entry name" value="Methyltransf_11"/>
</dbReference>